<proteinExistence type="predicted"/>
<evidence type="ECO:0000259" key="1">
    <source>
        <dbReference type="PROSITE" id="PS51379"/>
    </source>
</evidence>
<dbReference type="AlphaFoldDB" id="A0A381X3K9"/>
<sequence>MTTCCVFLITIKLSWVFRLIINTQTYIMAVAEKTKRSEKRKRKPKILAIINDACTGCGGSPICVTECPVDNCMLEVKNPDAPQFIRIEVDPLLCIGCKKCISKGPMDTFLEGCPWDAIDMVSLQDFESEHGELAY</sequence>
<dbReference type="SUPFAM" id="SSF54862">
    <property type="entry name" value="4Fe-4S ferredoxins"/>
    <property type="match status" value="1"/>
</dbReference>
<reference evidence="2" key="1">
    <citation type="submission" date="2018-05" db="EMBL/GenBank/DDBJ databases">
        <authorList>
            <person name="Lanie J.A."/>
            <person name="Ng W.-L."/>
            <person name="Kazmierczak K.M."/>
            <person name="Andrzejewski T.M."/>
            <person name="Davidsen T.M."/>
            <person name="Wayne K.J."/>
            <person name="Tettelin H."/>
            <person name="Glass J.I."/>
            <person name="Rusch D."/>
            <person name="Podicherti R."/>
            <person name="Tsui H.-C.T."/>
            <person name="Winkler M.E."/>
        </authorList>
    </citation>
    <scope>NUCLEOTIDE SEQUENCE</scope>
</reference>
<feature type="domain" description="4Fe-4S ferredoxin-type" evidence="1">
    <location>
        <begin position="45"/>
        <end position="79"/>
    </location>
</feature>
<protein>
    <recommendedName>
        <fullName evidence="1">4Fe-4S ferredoxin-type domain-containing protein</fullName>
    </recommendedName>
</protein>
<accession>A0A381X3K9</accession>
<gene>
    <name evidence="2" type="ORF">METZ01_LOCUS112084</name>
</gene>
<dbReference type="EMBL" id="UINC01013760">
    <property type="protein sequence ID" value="SVA59230.1"/>
    <property type="molecule type" value="Genomic_DNA"/>
</dbReference>
<dbReference type="Gene3D" id="3.30.70.20">
    <property type="match status" value="1"/>
</dbReference>
<feature type="domain" description="4Fe-4S ferredoxin-type" evidence="1">
    <location>
        <begin position="85"/>
        <end position="114"/>
    </location>
</feature>
<dbReference type="InterPro" id="IPR017896">
    <property type="entry name" value="4Fe4S_Fe-S-bd"/>
</dbReference>
<evidence type="ECO:0000313" key="2">
    <source>
        <dbReference type="EMBL" id="SVA59230.1"/>
    </source>
</evidence>
<name>A0A381X3K9_9ZZZZ</name>
<organism evidence="2">
    <name type="scientific">marine metagenome</name>
    <dbReference type="NCBI Taxonomy" id="408172"/>
    <lineage>
        <taxon>unclassified sequences</taxon>
        <taxon>metagenomes</taxon>
        <taxon>ecological metagenomes</taxon>
    </lineage>
</organism>
<dbReference type="PROSITE" id="PS51379">
    <property type="entry name" value="4FE4S_FER_2"/>
    <property type="match status" value="2"/>
</dbReference>